<feature type="transmembrane region" description="Helical" evidence="6">
    <location>
        <begin position="98"/>
        <end position="118"/>
    </location>
</feature>
<organism evidence="7 8">
    <name type="scientific">Homarus americanus</name>
    <name type="common">American lobster</name>
    <dbReference type="NCBI Taxonomy" id="6706"/>
    <lineage>
        <taxon>Eukaryota</taxon>
        <taxon>Metazoa</taxon>
        <taxon>Ecdysozoa</taxon>
        <taxon>Arthropoda</taxon>
        <taxon>Crustacea</taxon>
        <taxon>Multicrustacea</taxon>
        <taxon>Malacostraca</taxon>
        <taxon>Eumalacostraca</taxon>
        <taxon>Eucarida</taxon>
        <taxon>Decapoda</taxon>
        <taxon>Pleocyemata</taxon>
        <taxon>Astacidea</taxon>
        <taxon>Nephropoidea</taxon>
        <taxon>Nephropidae</taxon>
        <taxon>Homarus</taxon>
    </lineage>
</organism>
<evidence type="ECO:0000313" key="7">
    <source>
        <dbReference type="EMBL" id="KAG7160355.1"/>
    </source>
</evidence>
<evidence type="ECO:0000256" key="3">
    <source>
        <dbReference type="ARBA" id="ARBA00022989"/>
    </source>
</evidence>
<comment type="subcellular location">
    <subcellularLocation>
        <location evidence="1">Membrane</location>
        <topology evidence="1">Multi-pass membrane protein</topology>
    </subcellularLocation>
</comment>
<feature type="compositionally biased region" description="Polar residues" evidence="5">
    <location>
        <begin position="176"/>
        <end position="194"/>
    </location>
</feature>
<feature type="transmembrane region" description="Helical" evidence="6">
    <location>
        <begin position="260"/>
        <end position="280"/>
    </location>
</feature>
<evidence type="ECO:0000313" key="8">
    <source>
        <dbReference type="Proteomes" id="UP000747542"/>
    </source>
</evidence>
<keyword evidence="4 6" id="KW-0472">Membrane</keyword>
<keyword evidence="2 6" id="KW-0812">Transmembrane</keyword>
<keyword evidence="8" id="KW-1185">Reference proteome</keyword>
<comment type="caution">
    <text evidence="7">The sequence shown here is derived from an EMBL/GenBank/DDBJ whole genome shotgun (WGS) entry which is preliminary data.</text>
</comment>
<dbReference type="PANTHER" id="PTHR23507">
    <property type="entry name" value="ZGC:174356"/>
    <property type="match status" value="1"/>
</dbReference>
<dbReference type="GO" id="GO:0016020">
    <property type="term" value="C:membrane"/>
    <property type="evidence" value="ECO:0007669"/>
    <property type="project" value="UniProtKB-SubCell"/>
</dbReference>
<reference evidence="7" key="1">
    <citation type="journal article" date="2021" name="Sci. Adv.">
        <title>The American lobster genome reveals insights on longevity, neural, and immune adaptations.</title>
        <authorList>
            <person name="Polinski J.M."/>
            <person name="Zimin A.V."/>
            <person name="Clark K.F."/>
            <person name="Kohn A.B."/>
            <person name="Sadowski N."/>
            <person name="Timp W."/>
            <person name="Ptitsyn A."/>
            <person name="Khanna P."/>
            <person name="Romanova D.Y."/>
            <person name="Williams P."/>
            <person name="Greenwood S.J."/>
            <person name="Moroz L.L."/>
            <person name="Walt D.R."/>
            <person name="Bodnar A.G."/>
        </authorList>
    </citation>
    <scope>NUCLEOTIDE SEQUENCE</scope>
    <source>
        <strain evidence="7">GMGI-L3</strain>
    </source>
</reference>
<feature type="transmembrane region" description="Helical" evidence="6">
    <location>
        <begin position="233"/>
        <end position="254"/>
    </location>
</feature>
<keyword evidence="3 6" id="KW-1133">Transmembrane helix</keyword>
<evidence type="ECO:0000256" key="2">
    <source>
        <dbReference type="ARBA" id="ARBA00022692"/>
    </source>
</evidence>
<feature type="region of interest" description="Disordered" evidence="5">
    <location>
        <begin position="176"/>
        <end position="195"/>
    </location>
</feature>
<name>A0A8J5MQS4_HOMAM</name>
<accession>A0A8J5MQS4</accession>
<evidence type="ECO:0000256" key="5">
    <source>
        <dbReference type="SAM" id="MobiDB-lite"/>
    </source>
</evidence>
<dbReference type="EMBL" id="JAHLQT010031306">
    <property type="protein sequence ID" value="KAG7160355.1"/>
    <property type="molecule type" value="Genomic_DNA"/>
</dbReference>
<dbReference type="PANTHER" id="PTHR23507:SF1">
    <property type="entry name" value="FI18259P1-RELATED"/>
    <property type="match status" value="1"/>
</dbReference>
<feature type="transmembrane region" description="Helical" evidence="6">
    <location>
        <begin position="71"/>
        <end position="92"/>
    </location>
</feature>
<sequence>MAEPVLFLHYAADCTQFIITENLRLDRFCQVTLNKTAEECAVMNDKYHTDLQLCDSDEVGRYMSLLAIIQVLWPLVDSAIFTAIYTSTLSFYPSYEHLVAAVFSFYALCGFLGLRLSLASEERRPPTLPEQGVSPSVPEDKEEHLTQTSSQHSVSPNYQDHNSSPVDLKATYSSVRSLDPSQSEDTRFSGGSSSRVDDISEKLEFWTIKRGQPVLCDNDEVGRYMSLLAILEVLWPLMDSAIFTAVYTSTLSFYPSYEHLVAAVFSSYVFSGFLGLRLSLAIEEGRPPTLPEQGVSSSVPEDKEEH</sequence>
<proteinExistence type="predicted"/>
<evidence type="ECO:0000256" key="4">
    <source>
        <dbReference type="ARBA" id="ARBA00023136"/>
    </source>
</evidence>
<gene>
    <name evidence="7" type="ORF">Hamer_G001574</name>
</gene>
<feature type="region of interest" description="Disordered" evidence="5">
    <location>
        <begin position="123"/>
        <end position="164"/>
    </location>
</feature>
<evidence type="ECO:0000256" key="1">
    <source>
        <dbReference type="ARBA" id="ARBA00004141"/>
    </source>
</evidence>
<dbReference type="GO" id="GO:0022857">
    <property type="term" value="F:transmembrane transporter activity"/>
    <property type="evidence" value="ECO:0007669"/>
    <property type="project" value="TreeGrafter"/>
</dbReference>
<dbReference type="Proteomes" id="UP000747542">
    <property type="component" value="Unassembled WGS sequence"/>
</dbReference>
<protein>
    <submittedName>
        <fullName evidence="7">Uncharacterized protein</fullName>
    </submittedName>
</protein>
<dbReference type="AlphaFoldDB" id="A0A8J5MQS4"/>
<evidence type="ECO:0000256" key="6">
    <source>
        <dbReference type="SAM" id="Phobius"/>
    </source>
</evidence>
<feature type="compositionally biased region" description="Polar residues" evidence="5">
    <location>
        <begin position="146"/>
        <end position="164"/>
    </location>
</feature>